<keyword evidence="3" id="KW-1185">Reference proteome</keyword>
<dbReference type="Gene3D" id="3.90.79.10">
    <property type="entry name" value="Nucleoside Triphosphate Pyrophosphohydrolase"/>
    <property type="match status" value="1"/>
</dbReference>
<dbReference type="OMA" id="AIWATSV"/>
<dbReference type="Pfam" id="PF00293">
    <property type="entry name" value="NUDIX"/>
    <property type="match status" value="1"/>
</dbReference>
<dbReference type="EMBL" id="JAGTXO010000001">
    <property type="protein sequence ID" value="KAG8470347.1"/>
    <property type="molecule type" value="Genomic_DNA"/>
</dbReference>
<reference evidence="2" key="1">
    <citation type="submission" date="2021-05" db="EMBL/GenBank/DDBJ databases">
        <title>The genome of the haptophyte Pavlova lutheri (Diacronema luteri, Pavlovales) - a model for lipid biosynthesis in eukaryotic algae.</title>
        <authorList>
            <person name="Hulatt C.J."/>
            <person name="Posewitz M.C."/>
        </authorList>
    </citation>
    <scope>NUCLEOTIDE SEQUENCE</scope>
    <source>
        <strain evidence="2">NIVA-4/92</strain>
    </source>
</reference>
<dbReference type="InterPro" id="IPR000086">
    <property type="entry name" value="NUDIX_hydrolase_dom"/>
</dbReference>
<name>A0A8J6CCX8_DIALT</name>
<evidence type="ECO:0000259" key="1">
    <source>
        <dbReference type="Pfam" id="PF00293"/>
    </source>
</evidence>
<sequence length="160" mass="17310">MHPAAEAWEHVDADSSQARGSPQYCCVILVRHTTPTDFPDFLVEQRPAAASVAGGQLTCFGGKREQGEEPLAALLRECEEELGWAPPDVVRACDLFVNGELVAWFYLAAAPPPGTPLRFESGVEAIWATSVTDPRLSPWHAAVLQAWSRGEQRVDLAGSA</sequence>
<dbReference type="OrthoDB" id="10413881at2759"/>
<organism evidence="2 3">
    <name type="scientific">Diacronema lutheri</name>
    <name type="common">Unicellular marine alga</name>
    <name type="synonym">Monochrysis lutheri</name>
    <dbReference type="NCBI Taxonomy" id="2081491"/>
    <lineage>
        <taxon>Eukaryota</taxon>
        <taxon>Haptista</taxon>
        <taxon>Haptophyta</taxon>
        <taxon>Pavlovophyceae</taxon>
        <taxon>Pavlovales</taxon>
        <taxon>Pavlovaceae</taxon>
        <taxon>Diacronema</taxon>
    </lineage>
</organism>
<comment type="caution">
    <text evidence="2">The sequence shown here is derived from an EMBL/GenBank/DDBJ whole genome shotgun (WGS) entry which is preliminary data.</text>
</comment>
<gene>
    <name evidence="2" type="ORF">KFE25_008768</name>
</gene>
<protein>
    <recommendedName>
        <fullName evidence="1">Nudix hydrolase domain-containing protein</fullName>
    </recommendedName>
</protein>
<dbReference type="InterPro" id="IPR015797">
    <property type="entry name" value="NUDIX_hydrolase-like_dom_sf"/>
</dbReference>
<dbReference type="AlphaFoldDB" id="A0A8J6CCX8"/>
<accession>A0A8J6CCX8</accession>
<dbReference type="SUPFAM" id="SSF55811">
    <property type="entry name" value="Nudix"/>
    <property type="match status" value="1"/>
</dbReference>
<proteinExistence type="predicted"/>
<dbReference type="Proteomes" id="UP000751190">
    <property type="component" value="Unassembled WGS sequence"/>
</dbReference>
<evidence type="ECO:0000313" key="2">
    <source>
        <dbReference type="EMBL" id="KAG8470347.1"/>
    </source>
</evidence>
<evidence type="ECO:0000313" key="3">
    <source>
        <dbReference type="Proteomes" id="UP000751190"/>
    </source>
</evidence>
<feature type="domain" description="Nudix hydrolase" evidence="1">
    <location>
        <begin position="42"/>
        <end position="94"/>
    </location>
</feature>